<reference evidence="1" key="1">
    <citation type="submission" date="2023-06" db="EMBL/GenBank/DDBJ databases">
        <title>Genomic analysis of the entomopathogenic nematode Steinernema hermaphroditum.</title>
        <authorList>
            <person name="Schwarz E.M."/>
            <person name="Heppert J.K."/>
            <person name="Baniya A."/>
            <person name="Schwartz H.T."/>
            <person name="Tan C.-H."/>
            <person name="Antoshechkin I."/>
            <person name="Sternberg P.W."/>
            <person name="Goodrich-Blair H."/>
            <person name="Dillman A.R."/>
        </authorList>
    </citation>
    <scope>NUCLEOTIDE SEQUENCE</scope>
    <source>
        <strain evidence="1">PS9179</strain>
        <tissue evidence="1">Whole animal</tissue>
    </source>
</reference>
<sequence>MRSHSSSGRFPEICASSYPKSDYFNSAAAQRGWSVHTAHQFWPKLVHFLGPELLSNIEGNPARINSVCLFTREDGVVTISEDRVLRVYLKRETGQYWPSIHQPLLLVPTVVHLDEQSLRVFVDFVNG</sequence>
<name>A0AA39GWC8_9BILA</name>
<dbReference type="GO" id="GO:0005769">
    <property type="term" value="C:early endosome"/>
    <property type="evidence" value="ECO:0007669"/>
    <property type="project" value="TreeGrafter"/>
</dbReference>
<gene>
    <name evidence="1" type="ORF">QR680_000689</name>
</gene>
<protein>
    <submittedName>
        <fullName evidence="1">Uncharacterized protein</fullName>
    </submittedName>
</protein>
<evidence type="ECO:0000313" key="1">
    <source>
        <dbReference type="EMBL" id="KAK0394346.1"/>
    </source>
</evidence>
<dbReference type="PANTHER" id="PTHR46189">
    <property type="entry name" value="LD41958P"/>
    <property type="match status" value="1"/>
</dbReference>
<comment type="caution">
    <text evidence="1">The sequence shown here is derived from an EMBL/GenBank/DDBJ whole genome shotgun (WGS) entry which is preliminary data.</text>
</comment>
<accession>A0AA39GWC8</accession>
<keyword evidence="2" id="KW-1185">Reference proteome</keyword>
<dbReference type="EMBL" id="JAUCMV010000005">
    <property type="protein sequence ID" value="KAK0394346.1"/>
    <property type="molecule type" value="Genomic_DNA"/>
</dbReference>
<dbReference type="AlphaFoldDB" id="A0AA39GWC8"/>
<dbReference type="InterPro" id="IPR042234">
    <property type="entry name" value="WDFY1/WDFY2"/>
</dbReference>
<dbReference type="Proteomes" id="UP001175271">
    <property type="component" value="Unassembled WGS sequence"/>
</dbReference>
<dbReference type="PANTHER" id="PTHR46189:SF1">
    <property type="entry name" value="LD41958P"/>
    <property type="match status" value="1"/>
</dbReference>
<organism evidence="1 2">
    <name type="scientific">Steinernema hermaphroditum</name>
    <dbReference type="NCBI Taxonomy" id="289476"/>
    <lineage>
        <taxon>Eukaryota</taxon>
        <taxon>Metazoa</taxon>
        <taxon>Ecdysozoa</taxon>
        <taxon>Nematoda</taxon>
        <taxon>Chromadorea</taxon>
        <taxon>Rhabditida</taxon>
        <taxon>Tylenchina</taxon>
        <taxon>Panagrolaimomorpha</taxon>
        <taxon>Strongyloidoidea</taxon>
        <taxon>Steinernematidae</taxon>
        <taxon>Steinernema</taxon>
    </lineage>
</organism>
<proteinExistence type="predicted"/>
<evidence type="ECO:0000313" key="2">
    <source>
        <dbReference type="Proteomes" id="UP001175271"/>
    </source>
</evidence>